<accession>A0A2X2SYV4</accession>
<dbReference type="AlphaFoldDB" id="A0A2X2SYV4"/>
<evidence type="ECO:0000313" key="1">
    <source>
        <dbReference type="EMBL" id="SQA97214.1"/>
    </source>
</evidence>
<protein>
    <submittedName>
        <fullName evidence="1">Uncharacterized protein</fullName>
    </submittedName>
</protein>
<sequence>MSLKKHALEEELVSQIRPEGLTRKELDVLVDSLAGQTIQEQAKQRGGQP</sequence>
<name>A0A2X2SYV4_9ENTR</name>
<evidence type="ECO:0000313" key="2">
    <source>
        <dbReference type="Proteomes" id="UP000251197"/>
    </source>
</evidence>
<reference evidence="1 2" key="1">
    <citation type="submission" date="2018-06" db="EMBL/GenBank/DDBJ databases">
        <authorList>
            <consortium name="Pathogen Informatics"/>
            <person name="Doyle S."/>
        </authorList>
    </citation>
    <scope>NUCLEOTIDE SEQUENCE [LARGE SCALE GENOMIC DNA]</scope>
    <source>
        <strain evidence="1 2">NCTC12120</strain>
    </source>
</reference>
<dbReference type="EMBL" id="UAVU01000003">
    <property type="protein sequence ID" value="SQA97214.1"/>
    <property type="molecule type" value="Genomic_DNA"/>
</dbReference>
<proteinExistence type="predicted"/>
<organism evidence="1 2">
    <name type="scientific">Cedecea neteri</name>
    <dbReference type="NCBI Taxonomy" id="158822"/>
    <lineage>
        <taxon>Bacteria</taxon>
        <taxon>Pseudomonadati</taxon>
        <taxon>Pseudomonadota</taxon>
        <taxon>Gammaproteobacteria</taxon>
        <taxon>Enterobacterales</taxon>
        <taxon>Enterobacteriaceae</taxon>
        <taxon>Cedecea</taxon>
    </lineage>
</organism>
<gene>
    <name evidence="1" type="ORF">NCTC12120_01031</name>
</gene>
<dbReference type="Proteomes" id="UP000251197">
    <property type="component" value="Unassembled WGS sequence"/>
</dbReference>